<feature type="compositionally biased region" description="Basic residues" evidence="17">
    <location>
        <begin position="261"/>
        <end position="277"/>
    </location>
</feature>
<comment type="catalytic activity">
    <reaction evidence="15">
        <text>[DNA-directed RNA polymerase] + ATP = phospho-[DNA-directed RNA polymerase] + ADP + H(+)</text>
        <dbReference type="Rhea" id="RHEA:10216"/>
        <dbReference type="Rhea" id="RHEA-COMP:11321"/>
        <dbReference type="Rhea" id="RHEA-COMP:11322"/>
        <dbReference type="ChEBI" id="CHEBI:15378"/>
        <dbReference type="ChEBI" id="CHEBI:30616"/>
        <dbReference type="ChEBI" id="CHEBI:43176"/>
        <dbReference type="ChEBI" id="CHEBI:68546"/>
        <dbReference type="ChEBI" id="CHEBI:456216"/>
        <dbReference type="EC" id="2.7.11.23"/>
    </reaction>
</comment>
<organism evidence="19 20">
    <name type="scientific">Trichonephila inaurata madagascariensis</name>
    <dbReference type="NCBI Taxonomy" id="2747483"/>
    <lineage>
        <taxon>Eukaryota</taxon>
        <taxon>Metazoa</taxon>
        <taxon>Ecdysozoa</taxon>
        <taxon>Arthropoda</taxon>
        <taxon>Chelicerata</taxon>
        <taxon>Arachnida</taxon>
        <taxon>Araneae</taxon>
        <taxon>Araneomorphae</taxon>
        <taxon>Entelegynae</taxon>
        <taxon>Araneoidea</taxon>
        <taxon>Nephilidae</taxon>
        <taxon>Trichonephila</taxon>
        <taxon>Trichonephila inaurata</taxon>
    </lineage>
</organism>
<feature type="compositionally biased region" description="Basic residues" evidence="17">
    <location>
        <begin position="27"/>
        <end position="56"/>
    </location>
</feature>
<evidence type="ECO:0000256" key="10">
    <source>
        <dbReference type="ARBA" id="ARBA00023242"/>
    </source>
</evidence>
<dbReference type="InterPro" id="IPR050108">
    <property type="entry name" value="CDK"/>
</dbReference>
<evidence type="ECO:0000256" key="17">
    <source>
        <dbReference type="SAM" id="MobiDB-lite"/>
    </source>
</evidence>
<feature type="compositionally biased region" description="Polar residues" evidence="17">
    <location>
        <begin position="416"/>
        <end position="432"/>
    </location>
</feature>
<dbReference type="GO" id="GO:0005524">
    <property type="term" value="F:ATP binding"/>
    <property type="evidence" value="ECO:0007669"/>
    <property type="project" value="UniProtKB-UniRule"/>
</dbReference>
<reference evidence="19" key="1">
    <citation type="submission" date="2020-08" db="EMBL/GenBank/DDBJ databases">
        <title>Multicomponent nature underlies the extraordinary mechanical properties of spider dragline silk.</title>
        <authorList>
            <person name="Kono N."/>
            <person name="Nakamura H."/>
            <person name="Mori M."/>
            <person name="Yoshida Y."/>
            <person name="Ohtoshi R."/>
            <person name="Malay A.D."/>
            <person name="Moran D.A.P."/>
            <person name="Tomita M."/>
            <person name="Numata K."/>
            <person name="Arakawa K."/>
        </authorList>
    </citation>
    <scope>NUCLEOTIDE SEQUENCE</scope>
</reference>
<dbReference type="Proteomes" id="UP000886998">
    <property type="component" value="Unassembled WGS sequence"/>
</dbReference>
<evidence type="ECO:0000313" key="20">
    <source>
        <dbReference type="Proteomes" id="UP000886998"/>
    </source>
</evidence>
<comment type="similarity">
    <text evidence="2">Belongs to the protein kinase superfamily. CMGC Ser/Thr protein kinase family. CDC2/CDKX subfamily.</text>
</comment>
<feature type="region of interest" description="Disordered" evidence="17">
    <location>
        <begin position="1266"/>
        <end position="1289"/>
    </location>
</feature>
<keyword evidence="10" id="KW-0539">Nucleus</keyword>
<dbReference type="SMART" id="SM00220">
    <property type="entry name" value="S_TKc"/>
    <property type="match status" value="1"/>
</dbReference>
<evidence type="ECO:0000256" key="8">
    <source>
        <dbReference type="ARBA" id="ARBA00022777"/>
    </source>
</evidence>
<keyword evidence="5" id="KW-0723">Serine/threonine-protein kinase</keyword>
<dbReference type="PANTHER" id="PTHR24056:SF546">
    <property type="entry name" value="CYCLIN-DEPENDENT KINASE 12"/>
    <property type="match status" value="1"/>
</dbReference>
<feature type="compositionally biased region" description="Acidic residues" evidence="17">
    <location>
        <begin position="480"/>
        <end position="493"/>
    </location>
</feature>
<evidence type="ECO:0000256" key="15">
    <source>
        <dbReference type="ARBA" id="ARBA00049280"/>
    </source>
</evidence>
<dbReference type="Gene3D" id="3.30.200.20">
    <property type="entry name" value="Phosphorylase Kinase, domain 1"/>
    <property type="match status" value="1"/>
</dbReference>
<sequence>MQGSEELRARPPSNRESPGASVNRTGINRKSRHSTQGGTRRHRKSVHKGHRKRHMRPDKEIVVPVKPLVEYDDVSSDSSFFAEPPRDSSVEKRSSPEFRDIRQERRRNPNRPPDMHGPMRPRKRRSKDKNQIDRRERNRDRVEKLPLRSGSRGYSSVREKSERDSFPKDRASTSKDNSFVRQQDYTMYDYERSKEKNRVRKRVRTPETPRAYRIRTPSPVKNAQMWVNKPRRRSPDNRNRLKYVSKSPSPFPRNYSAWSKSRSRSKSPLSRNKRLRTPSRSYSRSPLRYRNRSQRSISRTNSKSRSRSSSPHRTYLKRRKRSPNFAAKFACSLVSELCKHRKAKKHRGALTIRKDTVLKEPEAIPENGSIPRPSSSIAEFSDNSLSSTAFNSQETLPPPEGDVPQEECDHLVEETSVLSNSQTDSAEPSITASIEDEEAGISKTPELSQDSTQQLSSTETKSYNPPLPTLPPLPLPPVGPEDENLVDEEDETDLSPLPSPEIEKKPTTPPKKGIKDLPLPPGIKEEDILSPEAEPERSSPDMENPEPAATFQTSTKQILFKRSVEHPESIPRYRRNIRILNKENDNIDRSPSWGERCVDVFNIICQIGEGTYGQVYKAKDRDTGQLVALKKVRLENEKEGFPITAVREIKILRQLNHKSIVNLMEIVTDKQDALDFCKDKGAFYLVFEYMDHDLMGLLESGLVEFSEVHIASFMKQLLDGLRYCHLKNFLHRDIKCSNILMNNRGQIKLADFGLARLYNADDKTRPYTNKVITLWYRPPELLLGEERYGPPIDVWSCGCILGELFTKKPIFQANQEMAQLESISRICGTPCPAVWPKVIQLPHWHTFKPKKQYRRRLREEFAFMPPPALDLLDQMLELDPERRITAEKSLKCQWLKDIFPERMEPPNLPLNQDCHEMWSKRRRRQIRLEQEALSVNNPALIPQTMDNISLVNSAVVPNTKISNYADNSMPLNVWPAENQSSWSKKEKNEEKFDDRKAHDVSNTDSSKAVRRLFSDKRSGNSESTSPNLYVQNALNVVMDEVQKHQNVTLPQLASLLNLKIDLNNRALLENLCSQLAVSQQKGLDSTSEAVTGSRNDKLSSKPPSTSLTDIFQMEGGKNVFQSHAYTRNSDSSVYSGKATSISGVRDALAKILAYQGSSTSPGINFQGKNVNSPNLKVTPQSKYGITKTNVLPFEGGVSDKKDLYRNISERHSYLKKQMSTSEYSAPLTDNEDSVKVLPTTQNYATKSALIPNVTIGVSRNPSGLNTHTMKPHFPAQHISKMPGPSNRDM</sequence>
<dbReference type="PROSITE" id="PS50011">
    <property type="entry name" value="PROTEIN_KINASE_DOM"/>
    <property type="match status" value="1"/>
</dbReference>
<evidence type="ECO:0000256" key="11">
    <source>
        <dbReference type="ARBA" id="ARBA00040213"/>
    </source>
</evidence>
<dbReference type="OrthoDB" id="28397at2759"/>
<evidence type="ECO:0000256" key="9">
    <source>
        <dbReference type="ARBA" id="ARBA00022840"/>
    </source>
</evidence>
<evidence type="ECO:0000256" key="1">
    <source>
        <dbReference type="ARBA" id="ARBA00004123"/>
    </source>
</evidence>
<dbReference type="GO" id="GO:0008353">
    <property type="term" value="F:RNA polymerase II CTD heptapeptide repeat kinase activity"/>
    <property type="evidence" value="ECO:0007669"/>
    <property type="project" value="UniProtKB-EC"/>
</dbReference>
<feature type="region of interest" description="Disordered" evidence="17">
    <location>
        <begin position="1"/>
        <end position="321"/>
    </location>
</feature>
<feature type="compositionally biased region" description="Basic and acidic residues" evidence="17">
    <location>
        <begin position="983"/>
        <end position="1001"/>
    </location>
</feature>
<feature type="compositionally biased region" description="Basic and acidic residues" evidence="17">
    <location>
        <begin position="84"/>
        <end position="107"/>
    </location>
</feature>
<feature type="region of interest" description="Disordered" evidence="17">
    <location>
        <begin position="1083"/>
        <end position="1104"/>
    </location>
</feature>
<evidence type="ECO:0000256" key="5">
    <source>
        <dbReference type="ARBA" id="ARBA00022527"/>
    </source>
</evidence>
<keyword evidence="7 16" id="KW-0547">Nucleotide-binding</keyword>
<evidence type="ECO:0000256" key="6">
    <source>
        <dbReference type="ARBA" id="ARBA00022679"/>
    </source>
</evidence>
<evidence type="ECO:0000256" key="2">
    <source>
        <dbReference type="ARBA" id="ARBA00006485"/>
    </source>
</evidence>
<feature type="region of interest" description="Disordered" evidence="17">
    <location>
        <begin position="978"/>
        <end position="1026"/>
    </location>
</feature>
<feature type="binding site" evidence="16">
    <location>
        <position position="630"/>
    </location>
    <ligand>
        <name>ATP</name>
        <dbReference type="ChEBI" id="CHEBI:30616"/>
    </ligand>
</feature>
<feature type="compositionally biased region" description="Polar residues" evidence="17">
    <location>
        <begin position="174"/>
        <end position="185"/>
    </location>
</feature>
<dbReference type="InterPro" id="IPR000719">
    <property type="entry name" value="Prot_kinase_dom"/>
</dbReference>
<dbReference type="GO" id="GO:0032968">
    <property type="term" value="P:positive regulation of transcription elongation by RNA polymerase II"/>
    <property type="evidence" value="ECO:0007669"/>
    <property type="project" value="TreeGrafter"/>
</dbReference>
<keyword evidence="9 16" id="KW-0067">ATP-binding</keyword>
<dbReference type="PANTHER" id="PTHR24056">
    <property type="entry name" value="CELL DIVISION PROTEIN KINASE"/>
    <property type="match status" value="1"/>
</dbReference>
<feature type="compositionally biased region" description="Polar residues" evidence="17">
    <location>
        <begin position="372"/>
        <end position="395"/>
    </location>
</feature>
<keyword evidence="6" id="KW-0808">Transferase</keyword>
<comment type="caution">
    <text evidence="19">The sequence shown here is derived from an EMBL/GenBank/DDBJ whole genome shotgun (WGS) entry which is preliminary data.</text>
</comment>
<comment type="catalytic activity">
    <reaction evidence="14">
        <text>L-seryl-[protein] + ATP = O-phospho-L-seryl-[protein] + ADP + H(+)</text>
        <dbReference type="Rhea" id="RHEA:17989"/>
        <dbReference type="Rhea" id="RHEA-COMP:9863"/>
        <dbReference type="Rhea" id="RHEA-COMP:11604"/>
        <dbReference type="ChEBI" id="CHEBI:15378"/>
        <dbReference type="ChEBI" id="CHEBI:29999"/>
        <dbReference type="ChEBI" id="CHEBI:30616"/>
        <dbReference type="ChEBI" id="CHEBI:83421"/>
        <dbReference type="ChEBI" id="CHEBI:456216"/>
        <dbReference type="EC" id="2.7.11.22"/>
    </reaction>
</comment>
<keyword evidence="20" id="KW-1185">Reference proteome</keyword>
<dbReference type="GO" id="GO:0008024">
    <property type="term" value="C:cyclin/CDK positive transcription elongation factor complex"/>
    <property type="evidence" value="ECO:0007669"/>
    <property type="project" value="TreeGrafter"/>
</dbReference>
<evidence type="ECO:0000256" key="4">
    <source>
        <dbReference type="ARBA" id="ARBA00012425"/>
    </source>
</evidence>
<dbReference type="GO" id="GO:0030332">
    <property type="term" value="F:cyclin binding"/>
    <property type="evidence" value="ECO:0007669"/>
    <property type="project" value="TreeGrafter"/>
</dbReference>
<dbReference type="Pfam" id="PF00069">
    <property type="entry name" value="Pkinase"/>
    <property type="match status" value="1"/>
</dbReference>
<feature type="domain" description="Protein kinase" evidence="18">
    <location>
        <begin position="601"/>
        <end position="895"/>
    </location>
</feature>
<dbReference type="EMBL" id="BMAV01013798">
    <property type="protein sequence ID" value="GFY61691.1"/>
    <property type="molecule type" value="Genomic_DNA"/>
</dbReference>
<proteinExistence type="inferred from homology"/>
<dbReference type="EC" id="2.7.11.23" evidence="3"/>
<feature type="compositionally biased region" description="Polar residues" evidence="17">
    <location>
        <begin position="14"/>
        <end position="26"/>
    </location>
</feature>
<evidence type="ECO:0000256" key="7">
    <source>
        <dbReference type="ARBA" id="ARBA00022741"/>
    </source>
</evidence>
<feature type="compositionally biased region" description="Pro residues" evidence="17">
    <location>
        <begin position="465"/>
        <end position="479"/>
    </location>
</feature>
<dbReference type="InterPro" id="IPR008271">
    <property type="entry name" value="Ser/Thr_kinase_AS"/>
</dbReference>
<dbReference type="EC" id="2.7.11.22" evidence="4"/>
<feature type="compositionally biased region" description="Low complexity" evidence="17">
    <location>
        <begin position="295"/>
        <end position="313"/>
    </location>
</feature>
<gene>
    <name evidence="19" type="primary">Cdk13</name>
    <name evidence="19" type="ORF">TNIN_348011</name>
</gene>
<evidence type="ECO:0000256" key="3">
    <source>
        <dbReference type="ARBA" id="ARBA00012409"/>
    </source>
</evidence>
<evidence type="ECO:0000313" key="19">
    <source>
        <dbReference type="EMBL" id="GFY61691.1"/>
    </source>
</evidence>
<evidence type="ECO:0000256" key="14">
    <source>
        <dbReference type="ARBA" id="ARBA00048367"/>
    </source>
</evidence>
<feature type="compositionally biased region" description="Low complexity" evidence="17">
    <location>
        <begin position="446"/>
        <end position="460"/>
    </location>
</feature>
<comment type="subcellular location">
    <subcellularLocation>
        <location evidence="1">Nucleus</location>
    </subcellularLocation>
</comment>
<feature type="compositionally biased region" description="Basic and acidic residues" evidence="17">
    <location>
        <begin position="128"/>
        <end position="146"/>
    </location>
</feature>
<dbReference type="SUPFAM" id="SSF56112">
    <property type="entry name" value="Protein kinase-like (PK-like)"/>
    <property type="match status" value="1"/>
</dbReference>
<dbReference type="Gene3D" id="1.10.510.10">
    <property type="entry name" value="Transferase(Phosphotransferase) domain 1"/>
    <property type="match status" value="1"/>
</dbReference>
<evidence type="ECO:0000256" key="12">
    <source>
        <dbReference type="ARBA" id="ARBA00041920"/>
    </source>
</evidence>
<feature type="region of interest" description="Disordered" evidence="17">
    <location>
        <begin position="359"/>
        <end position="556"/>
    </location>
</feature>
<dbReference type="InterPro" id="IPR011009">
    <property type="entry name" value="Kinase-like_dom_sf"/>
</dbReference>
<dbReference type="InterPro" id="IPR017441">
    <property type="entry name" value="Protein_kinase_ATP_BS"/>
</dbReference>
<evidence type="ECO:0000256" key="16">
    <source>
        <dbReference type="PROSITE-ProRule" id="PRU10141"/>
    </source>
</evidence>
<evidence type="ECO:0000259" key="18">
    <source>
        <dbReference type="PROSITE" id="PS50011"/>
    </source>
</evidence>
<feature type="compositionally biased region" description="Polar residues" evidence="17">
    <location>
        <begin position="1083"/>
        <end position="1093"/>
    </location>
</feature>
<dbReference type="FunFam" id="1.10.510.10:FF:000102">
    <property type="entry name" value="cyclin-dependent kinase 12 isoform X1"/>
    <property type="match status" value="1"/>
</dbReference>
<comment type="catalytic activity">
    <reaction evidence="13">
        <text>L-threonyl-[protein] + ATP = O-phospho-L-threonyl-[protein] + ADP + H(+)</text>
        <dbReference type="Rhea" id="RHEA:46608"/>
        <dbReference type="Rhea" id="RHEA-COMP:11060"/>
        <dbReference type="Rhea" id="RHEA-COMP:11605"/>
        <dbReference type="ChEBI" id="CHEBI:15378"/>
        <dbReference type="ChEBI" id="CHEBI:30013"/>
        <dbReference type="ChEBI" id="CHEBI:30616"/>
        <dbReference type="ChEBI" id="CHEBI:61977"/>
        <dbReference type="ChEBI" id="CHEBI:456216"/>
        <dbReference type="EC" id="2.7.11.22"/>
    </reaction>
</comment>
<keyword evidence="8 19" id="KW-0418">Kinase</keyword>
<protein>
    <recommendedName>
        <fullName evidence="11">Cyclin-dependent kinase 12</fullName>
        <ecNumber evidence="4">2.7.11.22</ecNumber>
        <ecNumber evidence="3">2.7.11.23</ecNumber>
    </recommendedName>
    <alternativeName>
        <fullName evidence="12">Cell division protein kinase 12</fullName>
    </alternativeName>
</protein>
<dbReference type="GO" id="GO:0004693">
    <property type="term" value="F:cyclin-dependent protein serine/threonine kinase activity"/>
    <property type="evidence" value="ECO:0007669"/>
    <property type="project" value="UniProtKB-EC"/>
</dbReference>
<evidence type="ECO:0000256" key="13">
    <source>
        <dbReference type="ARBA" id="ARBA00047811"/>
    </source>
</evidence>
<feature type="compositionally biased region" description="Basic and acidic residues" evidence="17">
    <location>
        <begin position="157"/>
        <end position="173"/>
    </location>
</feature>
<dbReference type="PROSITE" id="PS00108">
    <property type="entry name" value="PROTEIN_KINASE_ST"/>
    <property type="match status" value="1"/>
</dbReference>
<accession>A0A8X6XWQ6</accession>
<dbReference type="FunFam" id="3.30.200.20:FF:000074">
    <property type="entry name" value="cyclin-dependent kinase 12 isoform X2"/>
    <property type="match status" value="1"/>
</dbReference>
<name>A0A8X6XWQ6_9ARAC</name>
<dbReference type="CDD" id="cd07864">
    <property type="entry name" value="STKc_CDK12"/>
    <property type="match status" value="1"/>
</dbReference>
<dbReference type="PROSITE" id="PS00107">
    <property type="entry name" value="PROTEIN_KINASE_ATP"/>
    <property type="match status" value="1"/>
</dbReference>